<organism evidence="1 2">
    <name type="scientific">Candidozyma auris</name>
    <name type="common">Yeast</name>
    <name type="synonym">Candida auris</name>
    <dbReference type="NCBI Taxonomy" id="498019"/>
    <lineage>
        <taxon>Eukaryota</taxon>
        <taxon>Fungi</taxon>
        <taxon>Dikarya</taxon>
        <taxon>Ascomycota</taxon>
        <taxon>Saccharomycotina</taxon>
        <taxon>Pichiomycetes</taxon>
        <taxon>Metschnikowiaceae</taxon>
        <taxon>Candidozyma</taxon>
    </lineage>
</organism>
<proteinExistence type="predicted"/>
<gene>
    <name evidence="1" type="ORF">QG37_06429</name>
</gene>
<protein>
    <submittedName>
        <fullName evidence="1">Uncharacterized protein</fullName>
    </submittedName>
</protein>
<dbReference type="EMBL" id="LGST01000043">
    <property type="protein sequence ID" value="KND97214.1"/>
    <property type="molecule type" value="Genomic_DNA"/>
</dbReference>
<evidence type="ECO:0000313" key="2">
    <source>
        <dbReference type="Proteomes" id="UP000037122"/>
    </source>
</evidence>
<comment type="caution">
    <text evidence="1">The sequence shown here is derived from an EMBL/GenBank/DDBJ whole genome shotgun (WGS) entry which is preliminary data.</text>
</comment>
<sequence length="42" mass="4759">MLTSILEFVVNQLQYTSSTVFQREVPLLGVKSSIELEDKALM</sequence>
<evidence type="ECO:0000313" key="1">
    <source>
        <dbReference type="EMBL" id="KND97214.1"/>
    </source>
</evidence>
<dbReference type="VEuPathDB" id="FungiDB:QG37_06429"/>
<dbReference type="AlphaFoldDB" id="A0A0L0NT81"/>
<accession>A0A0L0NT81</accession>
<name>A0A0L0NT81_CANAR</name>
<dbReference type="Proteomes" id="UP000037122">
    <property type="component" value="Unassembled WGS sequence"/>
</dbReference>
<reference evidence="2" key="1">
    <citation type="journal article" date="2015" name="BMC Genomics">
        <title>Draft genome of a commonly misdiagnosed multidrug resistant pathogen Candida auris.</title>
        <authorList>
            <person name="Chatterjee S."/>
            <person name="Alampalli S.V."/>
            <person name="Nageshan R.K."/>
            <person name="Chettiar S.T."/>
            <person name="Joshi S."/>
            <person name="Tatu U.S."/>
        </authorList>
    </citation>
    <scope>NUCLEOTIDE SEQUENCE [LARGE SCALE GENOMIC DNA]</scope>
    <source>
        <strain evidence="2">6684</strain>
    </source>
</reference>